<comment type="caution">
    <text evidence="6">The sequence shown here is derived from an EMBL/GenBank/DDBJ whole genome shotgun (WGS) entry which is preliminary data.</text>
</comment>
<evidence type="ECO:0000313" key="7">
    <source>
        <dbReference type="Proteomes" id="UP000294829"/>
    </source>
</evidence>
<evidence type="ECO:0000256" key="5">
    <source>
        <dbReference type="ARBA" id="ARBA00066788"/>
    </source>
</evidence>
<dbReference type="GO" id="GO:0006598">
    <property type="term" value="P:polyamine catabolic process"/>
    <property type="evidence" value="ECO:0007669"/>
    <property type="project" value="TreeGrafter"/>
</dbReference>
<evidence type="ECO:0000313" key="6">
    <source>
        <dbReference type="EMBL" id="TDK62738.1"/>
    </source>
</evidence>
<dbReference type="RefSeq" id="WP_133330237.1">
    <property type="nucleotide sequence ID" value="NZ_SMYL01000010.1"/>
</dbReference>
<proteinExistence type="inferred from homology"/>
<dbReference type="SUPFAM" id="SSF52317">
    <property type="entry name" value="Class I glutamine amidotransferase-like"/>
    <property type="match status" value="1"/>
</dbReference>
<dbReference type="Proteomes" id="UP000294829">
    <property type="component" value="Unassembled WGS sequence"/>
</dbReference>
<dbReference type="Gene3D" id="3.40.50.880">
    <property type="match status" value="1"/>
</dbReference>
<protein>
    <recommendedName>
        <fullName evidence="5">gamma-glutamyl-gamma-aminobutyrate hydrolase</fullName>
        <ecNumber evidence="5">3.5.1.94</ecNumber>
    </recommendedName>
</protein>
<keyword evidence="7" id="KW-1185">Reference proteome</keyword>
<dbReference type="PANTHER" id="PTHR43235:SF1">
    <property type="entry name" value="GLUTAMINE AMIDOTRANSFERASE PB2B2.05-RELATED"/>
    <property type="match status" value="1"/>
</dbReference>
<evidence type="ECO:0000256" key="4">
    <source>
        <dbReference type="ARBA" id="ARBA00060634"/>
    </source>
</evidence>
<comment type="similarity">
    <text evidence="1">Belongs to the peptidase C26 family.</text>
</comment>
<comment type="catalytic activity">
    <reaction evidence="2">
        <text>4-(gamma-L-glutamylamino)butanoate + H2O = 4-aminobutanoate + L-glutamate</text>
        <dbReference type="Rhea" id="RHEA:19737"/>
        <dbReference type="ChEBI" id="CHEBI:15377"/>
        <dbReference type="ChEBI" id="CHEBI:29985"/>
        <dbReference type="ChEBI" id="CHEBI:58800"/>
        <dbReference type="ChEBI" id="CHEBI:59888"/>
        <dbReference type="EC" id="3.5.1.94"/>
    </reaction>
</comment>
<keyword evidence="6" id="KW-0378">Hydrolase</keyword>
<dbReference type="InterPro" id="IPR029062">
    <property type="entry name" value="Class_I_gatase-like"/>
</dbReference>
<dbReference type="PROSITE" id="PS51273">
    <property type="entry name" value="GATASE_TYPE_1"/>
    <property type="match status" value="1"/>
</dbReference>
<dbReference type="PANTHER" id="PTHR43235">
    <property type="entry name" value="GLUTAMINE AMIDOTRANSFERASE PB2B2.05-RELATED"/>
    <property type="match status" value="1"/>
</dbReference>
<dbReference type="GO" id="GO:0005829">
    <property type="term" value="C:cytosol"/>
    <property type="evidence" value="ECO:0007669"/>
    <property type="project" value="TreeGrafter"/>
</dbReference>
<evidence type="ECO:0000256" key="1">
    <source>
        <dbReference type="ARBA" id="ARBA00011083"/>
    </source>
</evidence>
<dbReference type="InterPro" id="IPR011697">
    <property type="entry name" value="Peptidase_C26"/>
</dbReference>
<comment type="pathway">
    <text evidence="4">Amine and polyamine degradation; putrescine degradation; 4-aminobutanoate from putrescine: step 4/4.</text>
</comment>
<name>A0A4R5VUE7_9BURK</name>
<gene>
    <name evidence="6" type="ORF">E2I14_15645</name>
</gene>
<dbReference type="InterPro" id="IPR044668">
    <property type="entry name" value="PuuD-like"/>
</dbReference>
<evidence type="ECO:0000256" key="3">
    <source>
        <dbReference type="ARBA" id="ARBA00055068"/>
    </source>
</evidence>
<reference evidence="6 7" key="1">
    <citation type="submission" date="2019-03" db="EMBL/GenBank/DDBJ databases">
        <title>Sapientia aquatica gen. nov., sp. nov., isolated from a crater lake.</title>
        <authorList>
            <person name="Felfoldi T."/>
            <person name="Szabo A."/>
            <person name="Toth E."/>
            <person name="Schumann P."/>
            <person name="Keki Z."/>
            <person name="Marialigeti K."/>
            <person name="Mathe I."/>
        </authorList>
    </citation>
    <scope>NUCLEOTIDE SEQUENCE [LARGE SCALE GENOMIC DNA]</scope>
    <source>
        <strain evidence="6 7">SA-152</strain>
    </source>
</reference>
<dbReference type="FunFam" id="3.40.50.880:FF:000030">
    <property type="entry name" value="Gamma-glutamyl-gamma-aminobutyrate hydrolase PuuD"/>
    <property type="match status" value="1"/>
</dbReference>
<dbReference type="CDD" id="cd01745">
    <property type="entry name" value="GATase1_2"/>
    <property type="match status" value="1"/>
</dbReference>
<comment type="function">
    <text evidence="3">Involved in the breakdown of putrescine via hydrolysis of the gamma-glutamyl linkage of gamma-glutamyl-gamma-aminobutyrate.</text>
</comment>
<dbReference type="EC" id="3.5.1.94" evidence="5"/>
<accession>A0A4R5VUE7</accession>
<dbReference type="EMBL" id="SMYL01000010">
    <property type="protein sequence ID" value="TDK62738.1"/>
    <property type="molecule type" value="Genomic_DNA"/>
</dbReference>
<sequence length="252" mass="27166">MTKPIVLIPACTRQIGAHPYHVAQMKYVDAVVRGADCVPLVLPALGDEIDWETVLQIADGVMLTGSPSNVHPDFFGQSVLDPSLPLDPARDATTLPLIRMAIQKGIPLIAVCRGTQEVNVALGGTLHQAVHEVEGFMDHREDKTAPIEVQYAPAHSINIIPNGRIAHILEGVSEMMVNSVHGQGIDKLAEGLQVEAVADDGLVEAYSVATAPGFTLAMQWHPEWQITSNPHSMKLFGAFGAACRDYQASQNR</sequence>
<evidence type="ECO:0000256" key="2">
    <source>
        <dbReference type="ARBA" id="ARBA00052718"/>
    </source>
</evidence>
<dbReference type="AlphaFoldDB" id="A0A4R5VUE7"/>
<dbReference type="OrthoDB" id="9813383at2"/>
<dbReference type="Pfam" id="PF07722">
    <property type="entry name" value="Peptidase_C26"/>
    <property type="match status" value="1"/>
</dbReference>
<dbReference type="GO" id="GO:0033969">
    <property type="term" value="F:gamma-glutamyl-gamma-aminobutyrate hydrolase activity"/>
    <property type="evidence" value="ECO:0007669"/>
    <property type="project" value="UniProtKB-EC"/>
</dbReference>
<organism evidence="6 7">
    <name type="scientific">Sapientia aquatica</name>
    <dbReference type="NCBI Taxonomy" id="1549640"/>
    <lineage>
        <taxon>Bacteria</taxon>
        <taxon>Pseudomonadati</taxon>
        <taxon>Pseudomonadota</taxon>
        <taxon>Betaproteobacteria</taxon>
        <taxon>Burkholderiales</taxon>
        <taxon>Oxalobacteraceae</taxon>
        <taxon>Sapientia</taxon>
    </lineage>
</organism>